<evidence type="ECO:0000313" key="1">
    <source>
        <dbReference type="EMBL" id="KAK9188813.1"/>
    </source>
</evidence>
<reference evidence="1 2" key="1">
    <citation type="submission" date="2024-05" db="EMBL/GenBank/DDBJ databases">
        <title>Haplotype-resolved chromosome-level genome assembly of Huyou (Citrus changshanensis).</title>
        <authorList>
            <person name="Miao C."/>
            <person name="Chen W."/>
            <person name="Wu Y."/>
            <person name="Wang L."/>
            <person name="Zhao S."/>
            <person name="Grierson D."/>
            <person name="Xu C."/>
            <person name="Chen K."/>
        </authorList>
    </citation>
    <scope>NUCLEOTIDE SEQUENCE [LARGE SCALE GENOMIC DNA]</scope>
    <source>
        <strain evidence="1">01-14</strain>
        <tissue evidence="1">Leaf</tissue>
    </source>
</reference>
<protein>
    <submittedName>
        <fullName evidence="1">Uncharacterized protein</fullName>
    </submittedName>
</protein>
<dbReference type="Proteomes" id="UP001428341">
    <property type="component" value="Unassembled WGS sequence"/>
</dbReference>
<keyword evidence="2" id="KW-1185">Reference proteome</keyword>
<dbReference type="EMBL" id="JBCGBO010000007">
    <property type="protein sequence ID" value="KAK9188813.1"/>
    <property type="molecule type" value="Genomic_DNA"/>
</dbReference>
<comment type="caution">
    <text evidence="1">The sequence shown here is derived from an EMBL/GenBank/DDBJ whole genome shotgun (WGS) entry which is preliminary data.</text>
</comment>
<organism evidence="1 2">
    <name type="scientific">Citrus x changshan-huyou</name>
    <dbReference type="NCBI Taxonomy" id="2935761"/>
    <lineage>
        <taxon>Eukaryota</taxon>
        <taxon>Viridiplantae</taxon>
        <taxon>Streptophyta</taxon>
        <taxon>Embryophyta</taxon>
        <taxon>Tracheophyta</taxon>
        <taxon>Spermatophyta</taxon>
        <taxon>Magnoliopsida</taxon>
        <taxon>eudicotyledons</taxon>
        <taxon>Gunneridae</taxon>
        <taxon>Pentapetalae</taxon>
        <taxon>rosids</taxon>
        <taxon>malvids</taxon>
        <taxon>Sapindales</taxon>
        <taxon>Rutaceae</taxon>
        <taxon>Aurantioideae</taxon>
        <taxon>Citrus</taxon>
    </lineage>
</organism>
<accession>A0AAP0LWR7</accession>
<proteinExistence type="predicted"/>
<name>A0AAP0LWR7_9ROSI</name>
<gene>
    <name evidence="1" type="ORF">WN944_020218</name>
</gene>
<sequence>MAHPCQAAQKLLSSNLCELFTQKVEVIHARDKVNNIPTVSIDKYVSIAYHFKINTQPFQEGKMDIVIQRQSK</sequence>
<evidence type="ECO:0000313" key="2">
    <source>
        <dbReference type="Proteomes" id="UP001428341"/>
    </source>
</evidence>
<dbReference type="AlphaFoldDB" id="A0AAP0LWR7"/>